<dbReference type="Proteomes" id="UP000001971">
    <property type="component" value="Chromosome"/>
</dbReference>
<accession>A0A0E1NTE8</accession>
<dbReference type="GeneID" id="57973942"/>
<evidence type="ECO:0008006" key="4">
    <source>
        <dbReference type="Google" id="ProtNLM"/>
    </source>
</evidence>
<proteinExistence type="predicted"/>
<reference evidence="2 3" key="1">
    <citation type="journal article" date="2006" name="J. Bacteriol.">
        <title>Complete genome sequence of Yersinia pestis strains Antiqua and Nepal516: evidence of gene reduction in an emerging pathogen.</title>
        <authorList>
            <person name="Chain P.S."/>
            <person name="Hu P."/>
            <person name="Malfatti S.A."/>
            <person name="Radnedge L."/>
            <person name="Larimer F."/>
            <person name="Vergez L.M."/>
            <person name="Worsham P."/>
            <person name="Chu M.C."/>
            <person name="Andersen G.L."/>
        </authorList>
    </citation>
    <scope>NUCLEOTIDE SEQUENCE [LARGE SCALE GENOMIC DNA]</scope>
    <source>
        <strain evidence="2 3">Antiqua</strain>
    </source>
</reference>
<gene>
    <name evidence="2" type="ordered locus">YPA_3107</name>
</gene>
<dbReference type="InterPro" id="IPR031582">
    <property type="entry name" value="TadF"/>
</dbReference>
<evidence type="ECO:0000313" key="2">
    <source>
        <dbReference type="EMBL" id="ABG15069.1"/>
    </source>
</evidence>
<dbReference type="Pfam" id="PF16964">
    <property type="entry name" value="TadF"/>
    <property type="match status" value="1"/>
</dbReference>
<name>A0A0E1NTE8_YERPA</name>
<evidence type="ECO:0000256" key="1">
    <source>
        <dbReference type="SAM" id="Phobius"/>
    </source>
</evidence>
<dbReference type="KEGG" id="ypa:YPA_3107"/>
<organism evidence="2 3">
    <name type="scientific">Yersinia pestis bv. Antiqua (strain Antiqua)</name>
    <dbReference type="NCBI Taxonomy" id="360102"/>
    <lineage>
        <taxon>Bacteria</taxon>
        <taxon>Pseudomonadati</taxon>
        <taxon>Pseudomonadota</taxon>
        <taxon>Gammaproteobacteria</taxon>
        <taxon>Enterobacterales</taxon>
        <taxon>Yersiniaceae</taxon>
        <taxon>Yersinia</taxon>
    </lineage>
</organism>
<protein>
    <recommendedName>
        <fullName evidence="4">Tight adherance operon protein</fullName>
    </recommendedName>
</protein>
<keyword evidence="1" id="KW-0812">Transmembrane</keyword>
<dbReference type="AlphaFoldDB" id="A0A0E1NTE8"/>
<keyword evidence="1" id="KW-0472">Membrane</keyword>
<dbReference type="EMBL" id="CP000308">
    <property type="protein sequence ID" value="ABG15069.1"/>
    <property type="molecule type" value="Genomic_DNA"/>
</dbReference>
<feature type="transmembrane region" description="Helical" evidence="1">
    <location>
        <begin position="20"/>
        <end position="40"/>
    </location>
</feature>
<dbReference type="HOGENOM" id="CLU_095582_2_0_6"/>
<sequence>MFRKNNTLINNQGGAIIVEFAFVTFIIVLFIKLLIAIAEYQSISGKLDRLSYSAAGIIRERGRLYPHDPELNQQQVDQLRDLVQRALLNSGVPADNLRMRVETLHFNPIEPPGSRQQQIDEHKSLSFSTGDCSPVQPLRGLVALSPLSQSERWVPLYQVTICLPPPQRYRDLISVSPLPTLKSSAITIGR</sequence>
<dbReference type="RefSeq" id="WP_002212168.1">
    <property type="nucleotide sequence ID" value="NC_008150.1"/>
</dbReference>
<dbReference type="PATRIC" id="fig|360102.15.peg.1815"/>
<evidence type="ECO:0000313" key="3">
    <source>
        <dbReference type="Proteomes" id="UP000001971"/>
    </source>
</evidence>
<keyword evidence="1" id="KW-1133">Transmembrane helix</keyword>